<dbReference type="GeneID" id="302268827"/>
<dbReference type="InterPro" id="IPR051044">
    <property type="entry name" value="MAG_DAG_Lipase"/>
</dbReference>
<reference evidence="2 3" key="1">
    <citation type="submission" date="2018-06" db="EMBL/GenBank/DDBJ databases">
        <authorList>
            <consortium name="Pathogen Informatics"/>
            <person name="Doyle S."/>
        </authorList>
    </citation>
    <scope>NUCLEOTIDE SEQUENCE [LARGE SCALE GENOMIC DNA]</scope>
    <source>
        <strain evidence="2 3">NCTC7911</strain>
    </source>
</reference>
<evidence type="ECO:0000313" key="2">
    <source>
        <dbReference type="EMBL" id="STY98779.1"/>
    </source>
</evidence>
<sequence>MTQIILSSNQIHRLHHAFFVPQGEIKATLLIVHGMSEHSGRYADFAKFLADNGVLVATYDQLGHGQTVKDKYELGFIDEKHPVQVLCKDVIIMADKLKDKARTLTNRPIAHYIMGHSMGSFIVRTVLTHHATSFDGAIIMGTGNSFGLINRFALTALGAMNYVNPKRPNTRFATLLNHYLLSQIRSPISASPFAWLTENTDSIKAFENDPLCGFAFTNNGFVALQAVIKKATSPTWYAHTPKDFRMLLVSGKDDPVGRMGQEIDELHDELIHAGQNVQACLYPNMRHEPLHEMDKGRVYQDILYWLTLTDNHLAKSDETFGKTMLQ</sequence>
<dbReference type="AlphaFoldDB" id="A0A378QCY5"/>
<dbReference type="InterPro" id="IPR022742">
    <property type="entry name" value="Hydrolase_4"/>
</dbReference>
<dbReference type="Proteomes" id="UP000254107">
    <property type="component" value="Unassembled WGS sequence"/>
</dbReference>
<dbReference type="PANTHER" id="PTHR11614">
    <property type="entry name" value="PHOSPHOLIPASE-RELATED"/>
    <property type="match status" value="1"/>
</dbReference>
<evidence type="ECO:0000259" key="1">
    <source>
        <dbReference type="Pfam" id="PF12146"/>
    </source>
</evidence>
<dbReference type="RefSeq" id="WP_115246909.1">
    <property type="nucleotide sequence ID" value="NZ_UGQC01000001.1"/>
</dbReference>
<dbReference type="SUPFAM" id="SSF53474">
    <property type="entry name" value="alpha/beta-Hydrolases"/>
    <property type="match status" value="1"/>
</dbReference>
<gene>
    <name evidence="2" type="ORF">NCTC7911_00142</name>
</gene>
<name>A0A378QCY5_MORLA</name>
<proteinExistence type="predicted"/>
<feature type="domain" description="Serine aminopeptidase S33" evidence="1">
    <location>
        <begin position="24"/>
        <end position="293"/>
    </location>
</feature>
<dbReference type="Gene3D" id="3.40.50.1820">
    <property type="entry name" value="alpha/beta hydrolase"/>
    <property type="match status" value="1"/>
</dbReference>
<accession>A0A378QCY5</accession>
<evidence type="ECO:0000313" key="3">
    <source>
        <dbReference type="Proteomes" id="UP000254107"/>
    </source>
</evidence>
<dbReference type="InterPro" id="IPR029058">
    <property type="entry name" value="AB_hydrolase_fold"/>
</dbReference>
<organism evidence="2 3">
    <name type="scientific">Moraxella lacunata</name>
    <dbReference type="NCBI Taxonomy" id="477"/>
    <lineage>
        <taxon>Bacteria</taxon>
        <taxon>Pseudomonadati</taxon>
        <taxon>Pseudomonadota</taxon>
        <taxon>Gammaproteobacteria</taxon>
        <taxon>Moraxellales</taxon>
        <taxon>Moraxellaceae</taxon>
        <taxon>Moraxella</taxon>
    </lineage>
</organism>
<protein>
    <submittedName>
        <fullName evidence="2">Lysophospholipase</fullName>
    </submittedName>
</protein>
<dbReference type="EMBL" id="UGQC01000001">
    <property type="protein sequence ID" value="STY98779.1"/>
    <property type="molecule type" value="Genomic_DNA"/>
</dbReference>
<keyword evidence="3" id="KW-1185">Reference proteome</keyword>
<dbReference type="Pfam" id="PF12146">
    <property type="entry name" value="Hydrolase_4"/>
    <property type="match status" value="1"/>
</dbReference>